<gene>
    <name evidence="2" type="ORF">QRX60_42625</name>
</gene>
<feature type="domain" description="ABC-type glycine betaine transport system substrate-binding" evidence="1">
    <location>
        <begin position="40"/>
        <end position="164"/>
    </location>
</feature>
<name>A0A9Y2JL95_9PSEU</name>
<dbReference type="Gene3D" id="3.40.190.10">
    <property type="entry name" value="Periplasmic binding protein-like II"/>
    <property type="match status" value="1"/>
</dbReference>
<keyword evidence="3" id="KW-1185">Reference proteome</keyword>
<dbReference type="GO" id="GO:0043190">
    <property type="term" value="C:ATP-binding cassette (ABC) transporter complex"/>
    <property type="evidence" value="ECO:0007669"/>
    <property type="project" value="InterPro"/>
</dbReference>
<dbReference type="AlphaFoldDB" id="A0A9Y2JL95"/>
<dbReference type="KEGG" id="amog:QRX60_42625"/>
<proteinExistence type="predicted"/>
<evidence type="ECO:0000313" key="2">
    <source>
        <dbReference type="EMBL" id="WIY00686.1"/>
    </source>
</evidence>
<accession>A0A9Y2JL95</accession>
<evidence type="ECO:0000259" key="1">
    <source>
        <dbReference type="Pfam" id="PF04069"/>
    </source>
</evidence>
<evidence type="ECO:0000313" key="3">
    <source>
        <dbReference type="Proteomes" id="UP001239397"/>
    </source>
</evidence>
<dbReference type="Pfam" id="PF04069">
    <property type="entry name" value="OpuAC"/>
    <property type="match status" value="1"/>
</dbReference>
<dbReference type="EMBL" id="CP127295">
    <property type="protein sequence ID" value="WIY00686.1"/>
    <property type="molecule type" value="Genomic_DNA"/>
</dbReference>
<protein>
    <submittedName>
        <fullName evidence="2">Glycine betaine ABC transporter substrate-binding protein</fullName>
    </submittedName>
</protein>
<dbReference type="InterPro" id="IPR007210">
    <property type="entry name" value="ABC_Gly_betaine_transp_sub-bd"/>
</dbReference>
<dbReference type="Gene3D" id="3.40.190.120">
    <property type="entry name" value="Osmoprotection protein (prox), domain 2"/>
    <property type="match status" value="1"/>
</dbReference>
<reference evidence="2 3" key="1">
    <citation type="submission" date="2023-06" db="EMBL/GenBank/DDBJ databases">
        <authorList>
            <person name="Oyuntsetseg B."/>
            <person name="Kim S.B."/>
        </authorList>
    </citation>
    <scope>NUCLEOTIDE SEQUENCE [LARGE SCALE GENOMIC DNA]</scope>
    <source>
        <strain evidence="2 3">4-36</strain>
    </source>
</reference>
<dbReference type="Proteomes" id="UP001239397">
    <property type="component" value="Chromosome"/>
</dbReference>
<dbReference type="SUPFAM" id="SSF53850">
    <property type="entry name" value="Periplasmic binding protein-like II"/>
    <property type="match status" value="1"/>
</dbReference>
<dbReference type="GO" id="GO:0022857">
    <property type="term" value="F:transmembrane transporter activity"/>
    <property type="evidence" value="ECO:0007669"/>
    <property type="project" value="InterPro"/>
</dbReference>
<sequence>MDLTLAAVALAVLVGMTIGLLTYRRRWLGSLATTTTAAFRDDGFPGLAKTYAFTLPDPQVHLLNDAVVYPSVGKGDPCGFGSVASTDGRVAGQKLTVLEDDKHFFPTYNPAITIASGLAGKYPQLEQVFTPIAAKLDTATLTELNKKVSVDGRKPAAVAHDWLKAAGFII</sequence>
<dbReference type="RefSeq" id="WP_285997148.1">
    <property type="nucleotide sequence ID" value="NZ_CP127295.1"/>
</dbReference>
<organism evidence="2 3">
    <name type="scientific">Amycolatopsis mongoliensis</name>
    <dbReference type="NCBI Taxonomy" id="715475"/>
    <lineage>
        <taxon>Bacteria</taxon>
        <taxon>Bacillati</taxon>
        <taxon>Actinomycetota</taxon>
        <taxon>Actinomycetes</taxon>
        <taxon>Pseudonocardiales</taxon>
        <taxon>Pseudonocardiaceae</taxon>
        <taxon>Amycolatopsis</taxon>
    </lineage>
</organism>